<accession>A0AAV3S993</accession>
<feature type="region of interest" description="Disordered" evidence="4">
    <location>
        <begin position="33"/>
        <end position="53"/>
    </location>
</feature>
<comment type="caution">
    <text evidence="6">The sequence shown here is derived from an EMBL/GenBank/DDBJ whole genome shotgun (WGS) entry which is preliminary data.</text>
</comment>
<dbReference type="EMBL" id="BAAABL010000059">
    <property type="protein sequence ID" value="GAA0306426.1"/>
    <property type="molecule type" value="Genomic_DNA"/>
</dbReference>
<evidence type="ECO:0000313" key="7">
    <source>
        <dbReference type="Proteomes" id="UP001500837"/>
    </source>
</evidence>
<evidence type="ECO:0000256" key="3">
    <source>
        <dbReference type="ARBA" id="ARBA00022729"/>
    </source>
</evidence>
<dbReference type="SUPFAM" id="SSF53807">
    <property type="entry name" value="Helical backbone' metal receptor"/>
    <property type="match status" value="1"/>
</dbReference>
<evidence type="ECO:0000256" key="2">
    <source>
        <dbReference type="ARBA" id="ARBA00022448"/>
    </source>
</evidence>
<feature type="domain" description="Fe/B12 periplasmic-binding" evidence="5">
    <location>
        <begin position="73"/>
        <end position="368"/>
    </location>
</feature>
<protein>
    <submittedName>
        <fullName evidence="6">ABC transporter substrate-binding protein</fullName>
    </submittedName>
</protein>
<dbReference type="Gene3D" id="3.40.50.1980">
    <property type="entry name" value="Nitrogenase molybdenum iron protein domain"/>
    <property type="match status" value="2"/>
</dbReference>
<dbReference type="RefSeq" id="WP_211312152.1">
    <property type="nucleotide sequence ID" value="NZ_BAAABL010000059.1"/>
</dbReference>
<gene>
    <name evidence="6" type="ORF">GCM10009066_20300</name>
</gene>
<feature type="compositionally biased region" description="Low complexity" evidence="4">
    <location>
        <begin position="38"/>
        <end position="53"/>
    </location>
</feature>
<keyword evidence="7" id="KW-1185">Reference proteome</keyword>
<dbReference type="PROSITE" id="PS50983">
    <property type="entry name" value="FE_B12_PBP"/>
    <property type="match status" value="1"/>
</dbReference>
<dbReference type="Proteomes" id="UP001500837">
    <property type="component" value="Unassembled WGS sequence"/>
</dbReference>
<organism evidence="6 7">
    <name type="scientific">Halarchaeum salinum</name>
    <dbReference type="NCBI Taxonomy" id="489912"/>
    <lineage>
        <taxon>Archaea</taxon>
        <taxon>Methanobacteriati</taxon>
        <taxon>Methanobacteriota</taxon>
        <taxon>Stenosarchaea group</taxon>
        <taxon>Halobacteria</taxon>
        <taxon>Halobacteriales</taxon>
        <taxon>Halobacteriaceae</taxon>
    </lineage>
</organism>
<dbReference type="InterPro" id="IPR051313">
    <property type="entry name" value="Bact_iron-sidero_bind"/>
</dbReference>
<keyword evidence="2" id="KW-0813">Transport</keyword>
<dbReference type="Pfam" id="PF01497">
    <property type="entry name" value="Peripla_BP_2"/>
    <property type="match status" value="1"/>
</dbReference>
<name>A0AAV3S993_9EURY</name>
<dbReference type="PANTHER" id="PTHR30532:SF1">
    <property type="entry name" value="IRON(3+)-HYDROXAMATE-BINDING PROTEIN FHUD"/>
    <property type="match status" value="1"/>
</dbReference>
<comment type="subcellular location">
    <subcellularLocation>
        <location evidence="1">Cell envelope</location>
    </subcellularLocation>
</comment>
<evidence type="ECO:0000313" key="6">
    <source>
        <dbReference type="EMBL" id="GAA0306426.1"/>
    </source>
</evidence>
<dbReference type="PANTHER" id="PTHR30532">
    <property type="entry name" value="IRON III DICITRATE-BINDING PERIPLASMIC PROTEIN"/>
    <property type="match status" value="1"/>
</dbReference>
<evidence type="ECO:0000259" key="5">
    <source>
        <dbReference type="PROSITE" id="PS50983"/>
    </source>
</evidence>
<proteinExistence type="predicted"/>
<dbReference type="PROSITE" id="PS51257">
    <property type="entry name" value="PROKAR_LIPOPROTEIN"/>
    <property type="match status" value="1"/>
</dbReference>
<dbReference type="AlphaFoldDB" id="A0AAV3S993"/>
<evidence type="ECO:0000256" key="4">
    <source>
        <dbReference type="SAM" id="MobiDB-lite"/>
    </source>
</evidence>
<keyword evidence="3" id="KW-0732">Signal</keyword>
<reference evidence="6 7" key="1">
    <citation type="journal article" date="2019" name="Int. J. Syst. Evol. Microbiol.">
        <title>The Global Catalogue of Microorganisms (GCM) 10K type strain sequencing project: providing services to taxonomists for standard genome sequencing and annotation.</title>
        <authorList>
            <consortium name="The Broad Institute Genomics Platform"/>
            <consortium name="The Broad Institute Genome Sequencing Center for Infectious Disease"/>
            <person name="Wu L."/>
            <person name="Ma J."/>
        </authorList>
    </citation>
    <scope>NUCLEOTIDE SEQUENCE [LARGE SCALE GENOMIC DNA]</scope>
    <source>
        <strain evidence="6 7">JCM 16330</strain>
    </source>
</reference>
<dbReference type="InterPro" id="IPR002491">
    <property type="entry name" value="ABC_transptr_periplasmic_BD"/>
</dbReference>
<evidence type="ECO:0000256" key="1">
    <source>
        <dbReference type="ARBA" id="ARBA00004196"/>
    </source>
</evidence>
<sequence length="399" mass="44813">MADRTPHRTRRAYLAGAGAVGSALLAGCMGGENDDATTETSTSTSTATTTGSGSYTASIAPVGEVEFDSIPENVFTMYPQYADMLVALGHGDTVNSLFVPEMSGTTMNYYYEHLDGVSFDWEGLPNPYDNFTKEFFYKLDSDVHLLGPAWASTQKNWSRDDVDDVVENVGPFFGNFYSGTHNAPPKAYADSYEYYTLWELFGRVSEVFRERTRFEQLNAVHTDLIDHIEANLPPKEERPTAVRVTLGDGQFWTYHLNRPGFWLADTRPLAAIDAFGDEEWDGLWGSVGYETMVEADPDVILHLWGMTSRYDMANVREQLRADPVGKQLSAVQNDRVYAQGMRYQGPLMNLFQIEMTAKQLYPDVFGEWPGYTDGEPYPQIPADEQLFDRQRVAEIVTAN</sequence>